<comment type="caution">
    <text evidence="1">The sequence shown here is derived from an EMBL/GenBank/DDBJ whole genome shotgun (WGS) entry which is preliminary data.</text>
</comment>
<reference evidence="1 2" key="1">
    <citation type="submission" date="2024-09" db="EMBL/GenBank/DDBJ databases">
        <title>Rethinking Asexuality: The Enigmatic Case of Functional Sexual Genes in Lepraria (Stereocaulaceae).</title>
        <authorList>
            <person name="Doellman M."/>
            <person name="Sun Y."/>
            <person name="Barcenas-Pena A."/>
            <person name="Lumbsch H.T."/>
            <person name="Grewe F."/>
        </authorList>
    </citation>
    <scope>NUCLEOTIDE SEQUENCE [LARGE SCALE GENOMIC DNA]</scope>
    <source>
        <strain evidence="1 2">Grewe 0041</strain>
    </source>
</reference>
<organism evidence="1 2">
    <name type="scientific">Lepraria finkii</name>
    <dbReference type="NCBI Taxonomy" id="1340010"/>
    <lineage>
        <taxon>Eukaryota</taxon>
        <taxon>Fungi</taxon>
        <taxon>Dikarya</taxon>
        <taxon>Ascomycota</taxon>
        <taxon>Pezizomycotina</taxon>
        <taxon>Lecanoromycetes</taxon>
        <taxon>OSLEUM clade</taxon>
        <taxon>Lecanoromycetidae</taxon>
        <taxon>Lecanorales</taxon>
        <taxon>Lecanorineae</taxon>
        <taxon>Stereocaulaceae</taxon>
        <taxon>Lepraria</taxon>
    </lineage>
</organism>
<proteinExistence type="predicted"/>
<keyword evidence="2" id="KW-1185">Reference proteome</keyword>
<name>A0ABR4AR03_9LECA</name>
<dbReference type="Proteomes" id="UP001590951">
    <property type="component" value="Unassembled WGS sequence"/>
</dbReference>
<gene>
    <name evidence="1" type="ORF">ABVK25_011236</name>
</gene>
<dbReference type="EMBL" id="JBHFEH010000089">
    <property type="protein sequence ID" value="KAL2047905.1"/>
    <property type="molecule type" value="Genomic_DNA"/>
</dbReference>
<evidence type="ECO:0000313" key="2">
    <source>
        <dbReference type="Proteomes" id="UP001590951"/>
    </source>
</evidence>
<dbReference type="InterPro" id="IPR053221">
    <property type="entry name" value="Burnettramic_acid_biosynth"/>
</dbReference>
<accession>A0ABR4AR03</accession>
<sequence length="142" mass="15744">MSANLDDAQDDIIVADIQRRVLFVRRANLNIHSSAIQPPNYNQAEGKLTLPVVIPQRRPGGRSRGFIRAYAPMLENCGIDQATWFDFLDTFQKSSAANPWLNAINMTGIATIWIPSHGVGIAVGYAIQQITNIAIELQGRER</sequence>
<dbReference type="PANTHER" id="PTHR38887:SF1">
    <property type="entry name" value="RAS MODIFICATION PROTEIN ERF4"/>
    <property type="match status" value="1"/>
</dbReference>
<dbReference type="PANTHER" id="PTHR38887">
    <property type="entry name" value="CHROMOSOME 21, WHOLE GENOME SHOTGUN SEQUENCE"/>
    <property type="match status" value="1"/>
</dbReference>
<protein>
    <submittedName>
        <fullName evidence="1">Uncharacterized protein</fullName>
    </submittedName>
</protein>
<evidence type="ECO:0000313" key="1">
    <source>
        <dbReference type="EMBL" id="KAL2047905.1"/>
    </source>
</evidence>